<feature type="short sequence motif" description="Interaction with polymerase core subunit RpoC" evidence="5">
    <location>
        <begin position="353"/>
        <end position="356"/>
    </location>
</feature>
<reference evidence="7 8" key="1">
    <citation type="submission" date="2006-02" db="EMBL/GenBank/DDBJ databases">
        <authorList>
            <person name="Amann R."/>
            <person name="Ferriera S."/>
            <person name="Johnson J."/>
            <person name="Kravitz S."/>
            <person name="Halpern A."/>
            <person name="Remington K."/>
            <person name="Beeson K."/>
            <person name="Tran B."/>
            <person name="Rogers Y.-H."/>
            <person name="Friedman R."/>
            <person name="Venter J.C."/>
        </authorList>
    </citation>
    <scope>NUCLEOTIDE SEQUENCE [LARGE SCALE GENOMIC DNA]</scope>
    <source>
        <strain evidence="7 8">DSM 3645</strain>
    </source>
</reference>
<evidence type="ECO:0000256" key="4">
    <source>
        <dbReference type="ARBA" id="ARBA00023163"/>
    </source>
</evidence>
<feature type="domain" description="RNA polymerase sigma-70" evidence="6">
    <location>
        <begin position="522"/>
        <end position="548"/>
    </location>
</feature>
<accession>A3ZZZ4</accession>
<keyword evidence="4 5" id="KW-0804">Transcription</keyword>
<dbReference type="FunFam" id="1.10.601.10:FF:000001">
    <property type="entry name" value="RNA polymerase sigma factor SigA"/>
    <property type="match status" value="1"/>
</dbReference>
<dbReference type="InterPro" id="IPR014284">
    <property type="entry name" value="RNA_pol_sigma-70_dom"/>
</dbReference>
<dbReference type="InterPro" id="IPR013325">
    <property type="entry name" value="RNA_pol_sigma_r2"/>
</dbReference>
<dbReference type="GO" id="GO:0006352">
    <property type="term" value="P:DNA-templated transcription initiation"/>
    <property type="evidence" value="ECO:0007669"/>
    <property type="project" value="UniProtKB-UniRule"/>
</dbReference>
<evidence type="ECO:0000259" key="6">
    <source>
        <dbReference type="PROSITE" id="PS00716"/>
    </source>
</evidence>
<dbReference type="eggNOG" id="COG0568">
    <property type="taxonomic scope" value="Bacteria"/>
</dbReference>
<dbReference type="Pfam" id="PF03979">
    <property type="entry name" value="Sigma70_r1_1"/>
    <property type="match status" value="1"/>
</dbReference>
<keyword evidence="7" id="KW-0396">Initiation factor</keyword>
<dbReference type="CDD" id="cd06171">
    <property type="entry name" value="Sigma70_r4"/>
    <property type="match status" value="1"/>
</dbReference>
<feature type="region of interest" description="Sigma-70 factor domain-3" evidence="5">
    <location>
        <begin position="408"/>
        <end position="484"/>
    </location>
</feature>
<dbReference type="Pfam" id="PF00140">
    <property type="entry name" value="Sigma70_r1_2"/>
    <property type="match status" value="1"/>
</dbReference>
<organism evidence="7 8">
    <name type="scientific">Blastopirellula marina DSM 3645</name>
    <dbReference type="NCBI Taxonomy" id="314230"/>
    <lineage>
        <taxon>Bacteria</taxon>
        <taxon>Pseudomonadati</taxon>
        <taxon>Planctomycetota</taxon>
        <taxon>Planctomycetia</taxon>
        <taxon>Pirellulales</taxon>
        <taxon>Pirellulaceae</taxon>
        <taxon>Blastopirellula</taxon>
    </lineage>
</organism>
<keyword evidence="7" id="KW-0648">Protein biosynthesis</keyword>
<name>A3ZZZ4_9BACT</name>
<dbReference type="InterPro" id="IPR036388">
    <property type="entry name" value="WH-like_DNA-bd_sf"/>
</dbReference>
<dbReference type="AlphaFoldDB" id="A3ZZZ4"/>
<protein>
    <recommendedName>
        <fullName evidence="5">RNA polymerase sigma factor SigA</fullName>
    </recommendedName>
</protein>
<dbReference type="HOGENOM" id="CLU_014793_7_0_0"/>
<dbReference type="GO" id="GO:0003677">
    <property type="term" value="F:DNA binding"/>
    <property type="evidence" value="ECO:0007669"/>
    <property type="project" value="UniProtKB-UniRule"/>
</dbReference>
<dbReference type="Pfam" id="PF04539">
    <property type="entry name" value="Sigma70_r3"/>
    <property type="match status" value="1"/>
</dbReference>
<evidence type="ECO:0000313" key="8">
    <source>
        <dbReference type="Proteomes" id="UP000004358"/>
    </source>
</evidence>
<dbReference type="NCBIfam" id="TIGR02937">
    <property type="entry name" value="sigma70-ECF"/>
    <property type="match status" value="1"/>
</dbReference>
<dbReference type="PRINTS" id="PR00046">
    <property type="entry name" value="SIGMA70FCT"/>
</dbReference>
<dbReference type="STRING" id="314230.DSM3645_27221"/>
<dbReference type="Pfam" id="PF04545">
    <property type="entry name" value="Sigma70_r4"/>
    <property type="match status" value="1"/>
</dbReference>
<dbReference type="InterPro" id="IPR007624">
    <property type="entry name" value="RNA_pol_sigma70_r3"/>
</dbReference>
<dbReference type="GO" id="GO:0016987">
    <property type="term" value="F:sigma factor activity"/>
    <property type="evidence" value="ECO:0007669"/>
    <property type="project" value="UniProtKB-UniRule"/>
</dbReference>
<evidence type="ECO:0000256" key="2">
    <source>
        <dbReference type="ARBA" id="ARBA00023082"/>
    </source>
</evidence>
<dbReference type="InterPro" id="IPR007127">
    <property type="entry name" value="RNA_pol_sigma_70_r1_1"/>
</dbReference>
<evidence type="ECO:0000256" key="1">
    <source>
        <dbReference type="ARBA" id="ARBA00023015"/>
    </source>
</evidence>
<keyword evidence="5" id="KW-0963">Cytoplasm</keyword>
<evidence type="ECO:0000256" key="5">
    <source>
        <dbReference type="HAMAP-Rule" id="MF_00963"/>
    </source>
</evidence>
<dbReference type="HAMAP" id="MF_00963">
    <property type="entry name" value="Sigma70_RpoD_SigA"/>
    <property type="match status" value="1"/>
</dbReference>
<sequence length="567" mass="66395">MNLKGKEAFHVELCDQDLIALMERGKTQGYLTYDEVNNYLPDEASSPEKLDKLLTELEQKGIELVTSAPEDDFDDAPTSRAPSAQEFREAIDDEEGTDTFVPEEISKANDDPIRMYLSQMASIPLLTRDQEIALAKKIEITRKQFRRSVLACDFAMRTTVEILTKVHRGELPFDRTIKVSLTEQLTKEQIQARMPHNLRTLNHLLDQNQRDFKVLLRKSTSREDRLAAKRRFIRRRQKCLQLVEEMSLRTRRVLPVMKQLEDFASRMEQIRNRMDLIGDQSSFKDERANLRQELRDLMILTLESPRGLRQRCERYRRQFDEYEKVKRELSSGNLRLVVSIAKKYRNRGLSFLDLIQEGNTGLMRAVDKYEYRRGFKFSTYATWWIRQAITRAIADQARTIRIPVHMIDVLSKLRNVQKRLLQELRREPTMDEIARRAEIDLEEVRRVMDIGRQPVSLDRPIGESEDSSFGEFIEDSHEETPIRSASNQILRDRIQGLLKTLTYREREIIKLRYGLGDGYTYTLEEVGRIFKVTRERVRQIEAKAVRKLQHPVRSQQLEGFLAGAAAD</sequence>
<comment type="similarity">
    <text evidence="5">Belongs to the sigma-70 factor family. RpoD/SigA subfamily.</text>
</comment>
<dbReference type="PROSITE" id="PS00716">
    <property type="entry name" value="SIGMA70_2"/>
    <property type="match status" value="1"/>
</dbReference>
<dbReference type="InterPro" id="IPR050239">
    <property type="entry name" value="Sigma-70_RNA_pol_init_factors"/>
</dbReference>
<comment type="caution">
    <text evidence="7">The sequence shown here is derived from an EMBL/GenBank/DDBJ whole genome shotgun (WGS) entry which is preliminary data.</text>
</comment>
<keyword evidence="2 5" id="KW-0731">Sigma factor</keyword>
<dbReference type="InterPro" id="IPR000943">
    <property type="entry name" value="RNA_pol_sigma70"/>
</dbReference>
<comment type="function">
    <text evidence="5">Sigma factors are initiation factors that promote the attachment of RNA polymerase to specific initiation sites and are then released. This sigma factor is the primary sigma factor during exponential growth.</text>
</comment>
<keyword evidence="1 5" id="KW-0805">Transcription regulation</keyword>
<feature type="DNA-binding region" description="H-T-H motif" evidence="5">
    <location>
        <begin position="523"/>
        <end position="542"/>
    </location>
</feature>
<dbReference type="EMBL" id="AANZ01000026">
    <property type="protein sequence ID" value="EAQ77941.1"/>
    <property type="molecule type" value="Genomic_DNA"/>
</dbReference>
<gene>
    <name evidence="5" type="primary">sigA</name>
    <name evidence="7" type="ORF">DSM3645_27221</name>
</gene>
<dbReference type="Gene3D" id="1.10.10.10">
    <property type="entry name" value="Winged helix-like DNA-binding domain superfamily/Winged helix DNA-binding domain"/>
    <property type="match status" value="2"/>
</dbReference>
<dbReference type="InterPro" id="IPR007627">
    <property type="entry name" value="RNA_pol_sigma70_r2"/>
</dbReference>
<dbReference type="SUPFAM" id="SSF88659">
    <property type="entry name" value="Sigma3 and sigma4 domains of RNA polymerase sigma factors"/>
    <property type="match status" value="2"/>
</dbReference>
<keyword evidence="3 5" id="KW-0238">DNA-binding</keyword>
<dbReference type="PANTHER" id="PTHR30603:SF60">
    <property type="entry name" value="RNA POLYMERASE SIGMA FACTOR RPOD"/>
    <property type="match status" value="1"/>
</dbReference>
<comment type="subunit">
    <text evidence="5">Interacts transiently with the RNA polymerase catalytic core.</text>
</comment>
<feature type="region of interest" description="Sigma-70 factor domain-2" evidence="5">
    <location>
        <begin position="329"/>
        <end position="399"/>
    </location>
</feature>
<dbReference type="GO" id="GO:0003743">
    <property type="term" value="F:translation initiation factor activity"/>
    <property type="evidence" value="ECO:0007669"/>
    <property type="project" value="UniProtKB-KW"/>
</dbReference>
<dbReference type="SUPFAM" id="SSF88946">
    <property type="entry name" value="Sigma2 domain of RNA polymerase sigma factors"/>
    <property type="match status" value="1"/>
</dbReference>
<dbReference type="Gene3D" id="1.10.220.120">
    <property type="entry name" value="Sigma-70 factor, region 1.1"/>
    <property type="match status" value="1"/>
</dbReference>
<dbReference type="InterPro" id="IPR042189">
    <property type="entry name" value="RNA_pol_sigma_70_r1_1_sf"/>
</dbReference>
<feature type="region of interest" description="Sigma-70 factor domain-4" evidence="5">
    <location>
        <begin position="497"/>
        <end position="550"/>
    </location>
</feature>
<evidence type="ECO:0000256" key="3">
    <source>
        <dbReference type="ARBA" id="ARBA00023125"/>
    </source>
</evidence>
<dbReference type="InterPro" id="IPR013324">
    <property type="entry name" value="RNA_pol_sigma_r3/r4-like"/>
</dbReference>
<comment type="subcellular location">
    <subcellularLocation>
        <location evidence="5">Cytoplasm</location>
    </subcellularLocation>
</comment>
<dbReference type="Proteomes" id="UP000004358">
    <property type="component" value="Unassembled WGS sequence"/>
</dbReference>
<dbReference type="Pfam" id="PF04542">
    <property type="entry name" value="Sigma70_r2"/>
    <property type="match status" value="1"/>
</dbReference>
<dbReference type="GO" id="GO:0005737">
    <property type="term" value="C:cytoplasm"/>
    <property type="evidence" value="ECO:0007669"/>
    <property type="project" value="UniProtKB-SubCell"/>
</dbReference>
<proteinExistence type="inferred from homology"/>
<dbReference type="InterPro" id="IPR007630">
    <property type="entry name" value="RNA_pol_sigma70_r4"/>
</dbReference>
<dbReference type="InterPro" id="IPR028630">
    <property type="entry name" value="Sigma70_RpoD"/>
</dbReference>
<dbReference type="Gene3D" id="1.10.601.10">
    <property type="entry name" value="RNA Polymerase Primary Sigma Factor"/>
    <property type="match status" value="1"/>
</dbReference>
<evidence type="ECO:0000313" key="7">
    <source>
        <dbReference type="EMBL" id="EAQ77941.1"/>
    </source>
</evidence>
<dbReference type="PANTHER" id="PTHR30603">
    <property type="entry name" value="RNA POLYMERASE SIGMA FACTOR RPO"/>
    <property type="match status" value="1"/>
</dbReference>
<dbReference type="InterPro" id="IPR009042">
    <property type="entry name" value="RNA_pol_sigma70_r1_2"/>
</dbReference>